<dbReference type="GO" id="GO:0006888">
    <property type="term" value="P:endoplasmic reticulum to Golgi vesicle-mediated transport"/>
    <property type="evidence" value="ECO:0007669"/>
    <property type="project" value="TreeGrafter"/>
</dbReference>
<dbReference type="PANTHER" id="PTHR10261:SF0">
    <property type="entry name" value="COATOMER SUBUNIT GAMMA-2"/>
    <property type="match status" value="1"/>
</dbReference>
<reference evidence="2 3" key="1">
    <citation type="submission" date="2015-09" db="EMBL/GenBank/DDBJ databases">
        <title>Draft genome of the parasitic nematode Teladorsagia circumcincta isolate WARC Sus (inbred).</title>
        <authorList>
            <person name="Mitreva M."/>
        </authorList>
    </citation>
    <scope>NUCLEOTIDE SEQUENCE [LARGE SCALE GENOMIC DNA]</scope>
    <source>
        <strain evidence="2 3">S</strain>
    </source>
</reference>
<dbReference type="InterPro" id="IPR017106">
    <property type="entry name" value="Coatomer_gsu"/>
</dbReference>
<proteinExistence type="predicted"/>
<dbReference type="InterPro" id="IPR002553">
    <property type="entry name" value="Clathrin/coatomer_adapt-like_N"/>
</dbReference>
<dbReference type="OrthoDB" id="1074925at2759"/>
<keyword evidence="3" id="KW-1185">Reference proteome</keyword>
<dbReference type="GO" id="GO:0005793">
    <property type="term" value="C:endoplasmic reticulum-Golgi intermediate compartment"/>
    <property type="evidence" value="ECO:0007669"/>
    <property type="project" value="TreeGrafter"/>
</dbReference>
<evidence type="ECO:0000313" key="2">
    <source>
        <dbReference type="EMBL" id="PIO63628.1"/>
    </source>
</evidence>
<feature type="non-terminal residue" evidence="2">
    <location>
        <position position="1"/>
    </location>
</feature>
<accession>A0A2G9U0F1</accession>
<name>A0A2G9U0F1_TELCI</name>
<gene>
    <name evidence="2" type="ORF">TELCIR_14768</name>
</gene>
<dbReference type="InterPro" id="IPR011989">
    <property type="entry name" value="ARM-like"/>
</dbReference>
<dbReference type="AlphaFoldDB" id="A0A2G9U0F1"/>
<dbReference type="GO" id="GO:0006891">
    <property type="term" value="P:intra-Golgi vesicle-mediated transport"/>
    <property type="evidence" value="ECO:0007669"/>
    <property type="project" value="TreeGrafter"/>
</dbReference>
<dbReference type="GO" id="GO:0000139">
    <property type="term" value="C:Golgi membrane"/>
    <property type="evidence" value="ECO:0007669"/>
    <property type="project" value="TreeGrafter"/>
</dbReference>
<dbReference type="PANTHER" id="PTHR10261">
    <property type="entry name" value="COATOMER SUBUNIT GAMMA"/>
    <property type="match status" value="1"/>
</dbReference>
<dbReference type="GO" id="GO:0006886">
    <property type="term" value="P:intracellular protein transport"/>
    <property type="evidence" value="ECO:0007669"/>
    <property type="project" value="InterPro"/>
</dbReference>
<protein>
    <recommendedName>
        <fullName evidence="1">Clathrin/coatomer adaptor adaptin-like N-terminal domain-containing protein</fullName>
    </recommendedName>
</protein>
<dbReference type="Proteomes" id="UP000230423">
    <property type="component" value="Unassembled WGS sequence"/>
</dbReference>
<sequence>ETIGRTEATEAFFAVTKLWQSKDANLRRLVYLAVKDLSGIADDVIIVTSSLTKDMTGREDVYRAAAIRALCRITDTGMLQTIERYMKQAIVDKNGAVASAALVSSKHLMKKSAEVVRRWANEVQEAVSSDNQMVQYHALGLLYHIRSNDRLAVNKLVQKFSKTGLRSPHAVCYLIRIAARLIEEDEQSPHAVCYLIRIAARLIEEDEQYVL</sequence>
<feature type="domain" description="Clathrin/coatomer adaptor adaptin-like N-terminal" evidence="1">
    <location>
        <begin position="8"/>
        <end position="192"/>
    </location>
</feature>
<evidence type="ECO:0000313" key="3">
    <source>
        <dbReference type="Proteomes" id="UP000230423"/>
    </source>
</evidence>
<dbReference type="EMBL" id="KZ350698">
    <property type="protein sequence ID" value="PIO63628.1"/>
    <property type="molecule type" value="Genomic_DNA"/>
</dbReference>
<dbReference type="GO" id="GO:0005783">
    <property type="term" value="C:endoplasmic reticulum"/>
    <property type="evidence" value="ECO:0007669"/>
    <property type="project" value="TreeGrafter"/>
</dbReference>
<dbReference type="GO" id="GO:0009306">
    <property type="term" value="P:protein secretion"/>
    <property type="evidence" value="ECO:0007669"/>
    <property type="project" value="TreeGrafter"/>
</dbReference>
<dbReference type="GO" id="GO:0030126">
    <property type="term" value="C:COPI vesicle coat"/>
    <property type="evidence" value="ECO:0007669"/>
    <property type="project" value="TreeGrafter"/>
</dbReference>
<dbReference type="InterPro" id="IPR016024">
    <property type="entry name" value="ARM-type_fold"/>
</dbReference>
<dbReference type="Pfam" id="PF01602">
    <property type="entry name" value="Adaptin_N"/>
    <property type="match status" value="1"/>
</dbReference>
<evidence type="ECO:0000259" key="1">
    <source>
        <dbReference type="Pfam" id="PF01602"/>
    </source>
</evidence>
<organism evidence="2 3">
    <name type="scientific">Teladorsagia circumcincta</name>
    <name type="common">Brown stomach worm</name>
    <name type="synonym">Ostertagia circumcincta</name>
    <dbReference type="NCBI Taxonomy" id="45464"/>
    <lineage>
        <taxon>Eukaryota</taxon>
        <taxon>Metazoa</taxon>
        <taxon>Ecdysozoa</taxon>
        <taxon>Nematoda</taxon>
        <taxon>Chromadorea</taxon>
        <taxon>Rhabditida</taxon>
        <taxon>Rhabditina</taxon>
        <taxon>Rhabditomorpha</taxon>
        <taxon>Strongyloidea</taxon>
        <taxon>Trichostrongylidae</taxon>
        <taxon>Teladorsagia</taxon>
    </lineage>
</organism>
<dbReference type="GO" id="GO:0072384">
    <property type="term" value="P:organelle transport along microtubule"/>
    <property type="evidence" value="ECO:0007669"/>
    <property type="project" value="TreeGrafter"/>
</dbReference>
<dbReference type="Gene3D" id="1.25.10.10">
    <property type="entry name" value="Leucine-rich Repeat Variant"/>
    <property type="match status" value="1"/>
</dbReference>
<dbReference type="SUPFAM" id="SSF48371">
    <property type="entry name" value="ARM repeat"/>
    <property type="match status" value="1"/>
</dbReference>